<dbReference type="InterPro" id="IPR038578">
    <property type="entry name" value="GT29-like_sf"/>
</dbReference>
<feature type="region of interest" description="Disordered" evidence="11">
    <location>
        <begin position="75"/>
        <end position="131"/>
    </location>
</feature>
<keyword evidence="9 12" id="KW-0472">Membrane</keyword>
<dbReference type="InterPro" id="IPR001675">
    <property type="entry name" value="Glyco_trans_29"/>
</dbReference>
<feature type="transmembrane region" description="Helical" evidence="12">
    <location>
        <begin position="36"/>
        <end position="58"/>
    </location>
</feature>
<dbReference type="PANTHER" id="PTHR11987">
    <property type="entry name" value="ALPHA-2,8-SIALYLTRANSFERASE"/>
    <property type="match status" value="1"/>
</dbReference>
<accession>A0AAX4P338</accession>
<proteinExistence type="inferred from homology"/>
<dbReference type="GO" id="GO:0000139">
    <property type="term" value="C:Golgi membrane"/>
    <property type="evidence" value="ECO:0007669"/>
    <property type="project" value="UniProtKB-SubCell"/>
</dbReference>
<dbReference type="AlphaFoldDB" id="A0AAX4P338"/>
<dbReference type="Proteomes" id="UP001472866">
    <property type="component" value="Chromosome 02"/>
</dbReference>
<evidence type="ECO:0000256" key="11">
    <source>
        <dbReference type="SAM" id="MobiDB-lite"/>
    </source>
</evidence>
<dbReference type="GO" id="GO:0008373">
    <property type="term" value="F:sialyltransferase activity"/>
    <property type="evidence" value="ECO:0007669"/>
    <property type="project" value="InterPro"/>
</dbReference>
<dbReference type="Gene3D" id="3.90.1480.20">
    <property type="entry name" value="Glycosyl transferase family 29"/>
    <property type="match status" value="1"/>
</dbReference>
<keyword evidence="10" id="KW-0325">Glycoprotein</keyword>
<comment type="subcellular location">
    <subcellularLocation>
        <location evidence="1">Golgi apparatus membrane</location>
        <topology evidence="1">Single-pass type II membrane protein</topology>
    </subcellularLocation>
</comment>
<keyword evidence="4" id="KW-0808">Transferase</keyword>
<dbReference type="PANTHER" id="PTHR11987:SF36">
    <property type="entry name" value="SIA-ALPHA-2,3-GAL-BETA-1,4-GLCNAC-R:ALPHA 2,8-SIALYLTRANSFERASE"/>
    <property type="match status" value="1"/>
</dbReference>
<evidence type="ECO:0000256" key="10">
    <source>
        <dbReference type="ARBA" id="ARBA00023180"/>
    </source>
</evidence>
<dbReference type="Pfam" id="PF00777">
    <property type="entry name" value="Glyco_transf_29"/>
    <property type="match status" value="1"/>
</dbReference>
<keyword evidence="14" id="KW-1185">Reference proteome</keyword>
<evidence type="ECO:0000256" key="6">
    <source>
        <dbReference type="ARBA" id="ARBA00022968"/>
    </source>
</evidence>
<evidence type="ECO:0000256" key="4">
    <source>
        <dbReference type="ARBA" id="ARBA00022679"/>
    </source>
</evidence>
<keyword evidence="7 12" id="KW-1133">Transmembrane helix</keyword>
<evidence type="ECO:0000256" key="5">
    <source>
        <dbReference type="ARBA" id="ARBA00022692"/>
    </source>
</evidence>
<evidence type="ECO:0000313" key="13">
    <source>
        <dbReference type="EMBL" id="WZN60211.1"/>
    </source>
</evidence>
<evidence type="ECO:0000256" key="8">
    <source>
        <dbReference type="ARBA" id="ARBA00023034"/>
    </source>
</evidence>
<keyword evidence="8" id="KW-0333">Golgi apparatus</keyword>
<gene>
    <name evidence="13" type="ORF">HKI87_02g17400</name>
</gene>
<evidence type="ECO:0000256" key="9">
    <source>
        <dbReference type="ARBA" id="ARBA00023136"/>
    </source>
</evidence>
<evidence type="ECO:0000256" key="12">
    <source>
        <dbReference type="SAM" id="Phobius"/>
    </source>
</evidence>
<organism evidence="13 14">
    <name type="scientific">Chloropicon roscoffensis</name>
    <dbReference type="NCBI Taxonomy" id="1461544"/>
    <lineage>
        <taxon>Eukaryota</taxon>
        <taxon>Viridiplantae</taxon>
        <taxon>Chlorophyta</taxon>
        <taxon>Chloropicophyceae</taxon>
        <taxon>Chloropicales</taxon>
        <taxon>Chloropicaceae</taxon>
        <taxon>Chloropicon</taxon>
    </lineage>
</organism>
<feature type="compositionally biased region" description="Basic residues" evidence="11">
    <location>
        <begin position="76"/>
        <end position="85"/>
    </location>
</feature>
<sequence length="518" mass="57014">MGDDDAASKAMEERIKVLEEAVRNSSSQGQARWTSLLKVGAICGVVVVILLVLLGPLLPAVYSLEYVFRGGAFHDQKRKAKPKRKPREEAAGVSEPNPAAEAREDDSAASPAGDDVPLPLPPGEDGDRLSTQRGLCLGAPFPVLFGDGGATRNLAFEAYQRTRTSRGYLRNAKLDPVLAALERDKRRSRGGRGLLGKEDSLPLKPFCSRRRRPVGGNLEDLTTCLMTPDACTPQRQANATSQLNGVSAIRQYLPGKGSPKCVTVNAACGVRPRDLTAAKESGKKIGIKAGERIVRKQPPKDLPRSMGTCAIVANGPGLYAEGVGEAIDAHDVVIKMNLYHLGPDRPGKFLELDKSASLYSGKRSSIRMFNAKRAEDVMKYGMMPTANETWVYWHYRTAISLDTLIKINPNARFLAPDHLNRMIELYFAFRTLVIQVAKIRRTKCPINLSTGIHSVLTYIHTCDRVNLFGFSTRWSDMQGRGRKNEVISSRMSRSHDWNVDVMILNLLAISKKINFCTQ</sequence>
<comment type="similarity">
    <text evidence="2">Belongs to the glycosyltransferase 29 family.</text>
</comment>
<keyword evidence="3" id="KW-0328">Glycosyltransferase</keyword>
<reference evidence="13 14" key="1">
    <citation type="submission" date="2024-03" db="EMBL/GenBank/DDBJ databases">
        <title>Complete genome sequence of the green alga Chloropicon roscoffensis RCC1871.</title>
        <authorList>
            <person name="Lemieux C."/>
            <person name="Pombert J.-F."/>
            <person name="Otis C."/>
            <person name="Turmel M."/>
        </authorList>
    </citation>
    <scope>NUCLEOTIDE SEQUENCE [LARGE SCALE GENOMIC DNA]</scope>
    <source>
        <strain evidence="13 14">RCC1871</strain>
    </source>
</reference>
<evidence type="ECO:0000256" key="2">
    <source>
        <dbReference type="ARBA" id="ARBA00006003"/>
    </source>
</evidence>
<evidence type="ECO:0000256" key="7">
    <source>
        <dbReference type="ARBA" id="ARBA00022989"/>
    </source>
</evidence>
<dbReference type="InterPro" id="IPR050943">
    <property type="entry name" value="Glycosyltr_29_Sialyltrsf"/>
</dbReference>
<evidence type="ECO:0000313" key="14">
    <source>
        <dbReference type="Proteomes" id="UP001472866"/>
    </source>
</evidence>
<name>A0AAX4P338_9CHLO</name>
<keyword evidence="6" id="KW-0735">Signal-anchor</keyword>
<evidence type="ECO:0000256" key="1">
    <source>
        <dbReference type="ARBA" id="ARBA00004323"/>
    </source>
</evidence>
<dbReference type="EMBL" id="CP151502">
    <property type="protein sequence ID" value="WZN60211.1"/>
    <property type="molecule type" value="Genomic_DNA"/>
</dbReference>
<evidence type="ECO:0000256" key="3">
    <source>
        <dbReference type="ARBA" id="ARBA00022676"/>
    </source>
</evidence>
<keyword evidence="5 12" id="KW-0812">Transmembrane</keyword>
<protein>
    <submittedName>
        <fullName evidence="13">Uncharacterized protein</fullName>
    </submittedName>
</protein>